<evidence type="ECO:0000256" key="5">
    <source>
        <dbReference type="ARBA" id="ARBA00022777"/>
    </source>
</evidence>
<dbReference type="PROSITE" id="PS00108">
    <property type="entry name" value="PROTEIN_KINASE_ST"/>
    <property type="match status" value="1"/>
</dbReference>
<dbReference type="EMBL" id="WPCU01000010">
    <property type="protein sequence ID" value="MVA77328.1"/>
    <property type="molecule type" value="Genomic_DNA"/>
</dbReference>
<evidence type="ECO:0000256" key="3">
    <source>
        <dbReference type="ARBA" id="ARBA00022679"/>
    </source>
</evidence>
<feature type="domain" description="PASTA" evidence="12">
    <location>
        <begin position="452"/>
        <end position="520"/>
    </location>
</feature>
<feature type="compositionally biased region" description="Basic and acidic residues" evidence="9">
    <location>
        <begin position="412"/>
        <end position="422"/>
    </location>
</feature>
<evidence type="ECO:0000313" key="14">
    <source>
        <dbReference type="Proteomes" id="UP000435304"/>
    </source>
</evidence>
<feature type="compositionally biased region" description="Low complexity" evidence="9">
    <location>
        <begin position="381"/>
        <end position="390"/>
    </location>
</feature>
<keyword evidence="6" id="KW-0067">ATP-binding</keyword>
<sequence>MTMTSMRDPLVGHALDGRYQILERAARGGMATVYRALDTRLQRIVAVKVMHEGLGEDTDFVRKFDREARAAARLSHPNVVSVFDQGHGSDLGGTGRPYIVMEFVEGTTLRSVISRDAPLTPLRTLDLLDPVLSALSAAHAHHLVHRDVKPENVLISDRGQVKVADFGLAKAISAQTSTATAGVLIGTVSYVPPELVVHGSADTRADVYSFGIVLFEMLTGRKPHTGDSPYEVVFAHVNKDVPAPSSVTSSSWRISRDAIPPYLDALVRVACARDPEQRPRDARVLQAMLRESREALLTGVMDDPELTARMGDPLLFTDQATAAPTLPPPSSPVSPPHGLAAPVPAPEPPPATPPARTRTTFTESDTVVPALPQPHQPRPAQPRTHQPRTPAQRHRAPRQPPAARTPARRHPERPPLRQRFDARARARRRRGVVVLLLVLLLTVGVAVGAWWTASGRWTAVPPLTGLERAEVLSAAERGDLTVTFAQDYSETVPAGQVMAVVPPPGERVLLGSAVEAVLSRGPERHAVPEVVGTDEDAARRALAEATLVVGTVERAWSETVPAGAVVEAGVDAGQQVRRGTTVDLVVSRGRQPLEIEDRTGEPAGQAAAALEDDGFRVEVSEEHSTTVPEGTVMAQTPAGGTGHRGDQVRLTVSLEPRMVTVPNVQRMGVEAATETLQEAGFEVETAPVETNHLGLGYVAEADPGFGAKAPEGSTITLFLV</sequence>
<dbReference type="SMART" id="SM00740">
    <property type="entry name" value="PASTA"/>
    <property type="match status" value="4"/>
</dbReference>
<dbReference type="AlphaFoldDB" id="A0A6A9UX61"/>
<keyword evidence="10" id="KW-0812">Transmembrane</keyword>
<dbReference type="PANTHER" id="PTHR43289">
    <property type="entry name" value="MITOGEN-ACTIVATED PROTEIN KINASE KINASE KINASE 20-RELATED"/>
    <property type="match status" value="1"/>
</dbReference>
<dbReference type="Gene3D" id="3.30.200.20">
    <property type="entry name" value="Phosphorylase Kinase, domain 1"/>
    <property type="match status" value="1"/>
</dbReference>
<dbReference type="CDD" id="cd14014">
    <property type="entry name" value="STKc_PknB_like"/>
    <property type="match status" value="1"/>
</dbReference>
<dbReference type="Proteomes" id="UP000435304">
    <property type="component" value="Unassembled WGS sequence"/>
</dbReference>
<evidence type="ECO:0000256" key="4">
    <source>
        <dbReference type="ARBA" id="ARBA00022741"/>
    </source>
</evidence>
<dbReference type="Gene3D" id="3.30.10.20">
    <property type="match status" value="4"/>
</dbReference>
<keyword evidence="4" id="KW-0547">Nucleotide-binding</keyword>
<evidence type="ECO:0000256" key="9">
    <source>
        <dbReference type="SAM" id="MobiDB-lite"/>
    </source>
</evidence>
<dbReference type="EC" id="2.7.11.1" evidence="1"/>
<keyword evidence="14" id="KW-1185">Reference proteome</keyword>
<dbReference type="InterPro" id="IPR011009">
    <property type="entry name" value="Kinase-like_dom_sf"/>
</dbReference>
<dbReference type="SUPFAM" id="SSF56112">
    <property type="entry name" value="Protein kinase-like (PK-like)"/>
    <property type="match status" value="1"/>
</dbReference>
<dbReference type="Pfam" id="PF03793">
    <property type="entry name" value="PASTA"/>
    <property type="match status" value="4"/>
</dbReference>
<organism evidence="13 14">
    <name type="scientific">Auraticoccus cholistanensis</name>
    <dbReference type="NCBI Taxonomy" id="2656650"/>
    <lineage>
        <taxon>Bacteria</taxon>
        <taxon>Bacillati</taxon>
        <taxon>Actinomycetota</taxon>
        <taxon>Actinomycetes</taxon>
        <taxon>Propionibacteriales</taxon>
        <taxon>Propionibacteriaceae</taxon>
        <taxon>Auraticoccus</taxon>
    </lineage>
</organism>
<name>A0A6A9UX61_9ACTN</name>
<feature type="region of interest" description="Disordered" evidence="9">
    <location>
        <begin position="320"/>
        <end position="422"/>
    </location>
</feature>
<feature type="transmembrane region" description="Helical" evidence="10">
    <location>
        <begin position="432"/>
        <end position="453"/>
    </location>
</feature>
<proteinExistence type="predicted"/>
<evidence type="ECO:0000313" key="13">
    <source>
        <dbReference type="EMBL" id="MVA77328.1"/>
    </source>
</evidence>
<dbReference type="InterPro" id="IPR000719">
    <property type="entry name" value="Prot_kinase_dom"/>
</dbReference>
<keyword evidence="2" id="KW-0723">Serine/threonine-protein kinase</keyword>
<feature type="compositionally biased region" description="Low complexity" evidence="9">
    <location>
        <begin position="354"/>
        <end position="363"/>
    </location>
</feature>
<dbReference type="InterPro" id="IPR005543">
    <property type="entry name" value="PASTA_dom"/>
</dbReference>
<dbReference type="PROSITE" id="PS50011">
    <property type="entry name" value="PROTEIN_KINASE_DOM"/>
    <property type="match status" value="1"/>
</dbReference>
<dbReference type="GO" id="GO:0045717">
    <property type="term" value="P:negative regulation of fatty acid biosynthetic process"/>
    <property type="evidence" value="ECO:0007669"/>
    <property type="project" value="UniProtKB-ARBA"/>
</dbReference>
<evidence type="ECO:0000256" key="1">
    <source>
        <dbReference type="ARBA" id="ARBA00012513"/>
    </source>
</evidence>
<evidence type="ECO:0000256" key="2">
    <source>
        <dbReference type="ARBA" id="ARBA00022527"/>
    </source>
</evidence>
<comment type="catalytic activity">
    <reaction evidence="7">
        <text>L-threonyl-[protein] + ATP = O-phospho-L-threonyl-[protein] + ADP + H(+)</text>
        <dbReference type="Rhea" id="RHEA:46608"/>
        <dbReference type="Rhea" id="RHEA-COMP:11060"/>
        <dbReference type="Rhea" id="RHEA-COMP:11605"/>
        <dbReference type="ChEBI" id="CHEBI:15378"/>
        <dbReference type="ChEBI" id="CHEBI:30013"/>
        <dbReference type="ChEBI" id="CHEBI:30616"/>
        <dbReference type="ChEBI" id="CHEBI:61977"/>
        <dbReference type="ChEBI" id="CHEBI:456216"/>
        <dbReference type="EC" id="2.7.11.1"/>
    </reaction>
</comment>
<reference evidence="13 14" key="1">
    <citation type="submission" date="2019-12" db="EMBL/GenBank/DDBJ databases">
        <title>Auraticoccus cholistani sp. nov., an actinomycete isolated from soil of Cholistan desert.</title>
        <authorList>
            <person name="Cheema M.T."/>
        </authorList>
    </citation>
    <scope>NUCLEOTIDE SEQUENCE [LARGE SCALE GENOMIC DNA]</scope>
    <source>
        <strain evidence="13 14">F435</strain>
    </source>
</reference>
<dbReference type="FunFam" id="1.10.510.10:FF:000021">
    <property type="entry name" value="Serine/threonine protein kinase"/>
    <property type="match status" value="1"/>
</dbReference>
<gene>
    <name evidence="13" type="ORF">GC722_15050</name>
</gene>
<feature type="domain" description="PASTA" evidence="12">
    <location>
        <begin position="589"/>
        <end position="654"/>
    </location>
</feature>
<comment type="caution">
    <text evidence="13">The sequence shown here is derived from an EMBL/GenBank/DDBJ whole genome shotgun (WGS) entry which is preliminary data.</text>
</comment>
<keyword evidence="3" id="KW-0808">Transferase</keyword>
<dbReference type="FunFam" id="3.30.200.20:FF:000035">
    <property type="entry name" value="Serine/threonine protein kinase Stk1"/>
    <property type="match status" value="1"/>
</dbReference>
<dbReference type="Gene3D" id="1.10.510.10">
    <property type="entry name" value="Transferase(Phosphotransferase) domain 1"/>
    <property type="match status" value="1"/>
</dbReference>
<dbReference type="SMART" id="SM00220">
    <property type="entry name" value="S_TKc"/>
    <property type="match status" value="1"/>
</dbReference>
<evidence type="ECO:0000256" key="8">
    <source>
        <dbReference type="ARBA" id="ARBA00048679"/>
    </source>
</evidence>
<feature type="domain" description="PASTA" evidence="12">
    <location>
        <begin position="655"/>
        <end position="720"/>
    </location>
</feature>
<evidence type="ECO:0000256" key="10">
    <source>
        <dbReference type="SAM" id="Phobius"/>
    </source>
</evidence>
<dbReference type="CDD" id="cd06577">
    <property type="entry name" value="PASTA_pknB"/>
    <property type="match status" value="4"/>
</dbReference>
<evidence type="ECO:0000256" key="7">
    <source>
        <dbReference type="ARBA" id="ARBA00047899"/>
    </source>
</evidence>
<feature type="domain" description="Protein kinase" evidence="11">
    <location>
        <begin position="19"/>
        <end position="297"/>
    </location>
</feature>
<dbReference type="GO" id="GO:0005524">
    <property type="term" value="F:ATP binding"/>
    <property type="evidence" value="ECO:0007669"/>
    <property type="project" value="UniProtKB-KW"/>
</dbReference>
<keyword evidence="10" id="KW-1133">Transmembrane helix</keyword>
<feature type="domain" description="PASTA" evidence="12">
    <location>
        <begin position="521"/>
        <end position="588"/>
    </location>
</feature>
<accession>A0A6A9UX61</accession>
<keyword evidence="10" id="KW-0472">Membrane</keyword>
<dbReference type="Pfam" id="PF00069">
    <property type="entry name" value="Pkinase"/>
    <property type="match status" value="1"/>
</dbReference>
<keyword evidence="5" id="KW-0418">Kinase</keyword>
<feature type="compositionally biased region" description="Pro residues" evidence="9">
    <location>
        <begin position="325"/>
        <end position="335"/>
    </location>
</feature>
<evidence type="ECO:0000259" key="11">
    <source>
        <dbReference type="PROSITE" id="PS50011"/>
    </source>
</evidence>
<dbReference type="InterPro" id="IPR008271">
    <property type="entry name" value="Ser/Thr_kinase_AS"/>
</dbReference>
<feature type="compositionally biased region" description="Pro residues" evidence="9">
    <location>
        <begin position="371"/>
        <end position="380"/>
    </location>
</feature>
<dbReference type="GO" id="GO:0004674">
    <property type="term" value="F:protein serine/threonine kinase activity"/>
    <property type="evidence" value="ECO:0007669"/>
    <property type="project" value="UniProtKB-KW"/>
</dbReference>
<dbReference type="PANTHER" id="PTHR43289:SF34">
    <property type="entry name" value="SERINE_THREONINE-PROTEIN KINASE YBDM-RELATED"/>
    <property type="match status" value="1"/>
</dbReference>
<evidence type="ECO:0000259" key="12">
    <source>
        <dbReference type="PROSITE" id="PS51178"/>
    </source>
</evidence>
<feature type="compositionally biased region" description="Pro residues" evidence="9">
    <location>
        <begin position="343"/>
        <end position="353"/>
    </location>
</feature>
<evidence type="ECO:0000256" key="6">
    <source>
        <dbReference type="ARBA" id="ARBA00022840"/>
    </source>
</evidence>
<comment type="catalytic activity">
    <reaction evidence="8">
        <text>L-seryl-[protein] + ATP = O-phospho-L-seryl-[protein] + ADP + H(+)</text>
        <dbReference type="Rhea" id="RHEA:17989"/>
        <dbReference type="Rhea" id="RHEA-COMP:9863"/>
        <dbReference type="Rhea" id="RHEA-COMP:11604"/>
        <dbReference type="ChEBI" id="CHEBI:15378"/>
        <dbReference type="ChEBI" id="CHEBI:29999"/>
        <dbReference type="ChEBI" id="CHEBI:30616"/>
        <dbReference type="ChEBI" id="CHEBI:83421"/>
        <dbReference type="ChEBI" id="CHEBI:456216"/>
        <dbReference type="EC" id="2.7.11.1"/>
    </reaction>
</comment>
<feature type="region of interest" description="Disordered" evidence="9">
    <location>
        <begin position="622"/>
        <end position="645"/>
    </location>
</feature>
<protein>
    <recommendedName>
        <fullName evidence="1">non-specific serine/threonine protein kinase</fullName>
        <ecNumber evidence="1">2.7.11.1</ecNumber>
    </recommendedName>
</protein>
<dbReference type="PROSITE" id="PS51178">
    <property type="entry name" value="PASTA"/>
    <property type="match status" value="4"/>
</dbReference>